<feature type="compositionally biased region" description="Low complexity" evidence="1">
    <location>
        <begin position="19"/>
        <end position="46"/>
    </location>
</feature>
<dbReference type="OrthoDB" id="2447840at2759"/>
<protein>
    <submittedName>
        <fullName evidence="3">2924_t:CDS:1</fullName>
    </submittedName>
</protein>
<keyword evidence="4" id="KW-1185">Reference proteome</keyword>
<proteinExistence type="predicted"/>
<feature type="region of interest" description="Disordered" evidence="1">
    <location>
        <begin position="19"/>
        <end position="91"/>
    </location>
</feature>
<keyword evidence="2" id="KW-0812">Transmembrane</keyword>
<evidence type="ECO:0000313" key="3">
    <source>
        <dbReference type="EMBL" id="CAG8435072.1"/>
    </source>
</evidence>
<feature type="transmembrane region" description="Helical" evidence="2">
    <location>
        <begin position="96"/>
        <end position="117"/>
    </location>
</feature>
<evidence type="ECO:0000256" key="2">
    <source>
        <dbReference type="SAM" id="Phobius"/>
    </source>
</evidence>
<sequence length="157" mass="16454">MEVLQILCFFRLNENTFQQPNNDTSSSSSAQQPVTVTSTQTPTPSSADDDNNNSPKIVTVTSTSTFETPEATKGAGAQSTAGAKSSSSGGNTSKTLIISGSVVGGIVVLAGVGLLIFRFGKSKRDWDDEGEVVLGGRAGYTGGDPFKSTLDQYHRNR</sequence>
<organism evidence="3 4">
    <name type="scientific">Ambispora gerdemannii</name>
    <dbReference type="NCBI Taxonomy" id="144530"/>
    <lineage>
        <taxon>Eukaryota</taxon>
        <taxon>Fungi</taxon>
        <taxon>Fungi incertae sedis</taxon>
        <taxon>Mucoromycota</taxon>
        <taxon>Glomeromycotina</taxon>
        <taxon>Glomeromycetes</taxon>
        <taxon>Archaeosporales</taxon>
        <taxon>Ambisporaceae</taxon>
        <taxon>Ambispora</taxon>
    </lineage>
</organism>
<dbReference type="CDD" id="cd12087">
    <property type="entry name" value="TM_EGFR-like"/>
    <property type="match status" value="1"/>
</dbReference>
<gene>
    <name evidence="3" type="ORF">AGERDE_LOCUS463</name>
</gene>
<evidence type="ECO:0000256" key="1">
    <source>
        <dbReference type="SAM" id="MobiDB-lite"/>
    </source>
</evidence>
<name>A0A9N8V1Q0_9GLOM</name>
<reference evidence="3" key="1">
    <citation type="submission" date="2021-06" db="EMBL/GenBank/DDBJ databases">
        <authorList>
            <person name="Kallberg Y."/>
            <person name="Tangrot J."/>
            <person name="Rosling A."/>
        </authorList>
    </citation>
    <scope>NUCLEOTIDE SEQUENCE</scope>
    <source>
        <strain evidence="3">MT106</strain>
    </source>
</reference>
<dbReference type="AlphaFoldDB" id="A0A9N8V1Q0"/>
<evidence type="ECO:0000313" key="4">
    <source>
        <dbReference type="Proteomes" id="UP000789831"/>
    </source>
</evidence>
<feature type="compositionally biased region" description="Low complexity" evidence="1">
    <location>
        <begin position="71"/>
        <end position="91"/>
    </location>
</feature>
<keyword evidence="2" id="KW-0472">Membrane</keyword>
<comment type="caution">
    <text evidence="3">The sequence shown here is derived from an EMBL/GenBank/DDBJ whole genome shotgun (WGS) entry which is preliminary data.</text>
</comment>
<accession>A0A9N8V1Q0</accession>
<keyword evidence="2" id="KW-1133">Transmembrane helix</keyword>
<dbReference type="EMBL" id="CAJVPL010000023">
    <property type="protein sequence ID" value="CAG8435072.1"/>
    <property type="molecule type" value="Genomic_DNA"/>
</dbReference>
<feature type="compositionally biased region" description="Polar residues" evidence="1">
    <location>
        <begin position="52"/>
        <end position="67"/>
    </location>
</feature>
<dbReference type="Proteomes" id="UP000789831">
    <property type="component" value="Unassembled WGS sequence"/>
</dbReference>